<dbReference type="SUPFAM" id="SSF51735">
    <property type="entry name" value="NAD(P)-binding Rossmann-fold domains"/>
    <property type="match status" value="1"/>
</dbReference>
<dbReference type="Gene3D" id="3.40.50.720">
    <property type="entry name" value="NAD(P)-binding Rossmann-like Domain"/>
    <property type="match status" value="1"/>
</dbReference>
<dbReference type="InterPro" id="IPR014308">
    <property type="entry name" value="Xanthine_DH_XdhC"/>
</dbReference>
<name>E0TCX6_PARBH</name>
<dbReference type="InterPro" id="IPR036291">
    <property type="entry name" value="NAD(P)-bd_dom_sf"/>
</dbReference>
<gene>
    <name evidence="3" type="ordered locus">PB2503_11569</name>
</gene>
<feature type="domain" description="XdhC Rossmann" evidence="2">
    <location>
        <begin position="180"/>
        <end position="321"/>
    </location>
</feature>
<dbReference type="EMBL" id="CP002156">
    <property type="protein sequence ID" value="ADM10359.1"/>
    <property type="molecule type" value="Genomic_DNA"/>
</dbReference>
<dbReference type="RefSeq" id="WP_013301333.1">
    <property type="nucleotide sequence ID" value="NC_014414.1"/>
</dbReference>
<reference evidence="4" key="1">
    <citation type="submission" date="2010-08" db="EMBL/GenBank/DDBJ databases">
        <title>Genome sequence of Parvularcula bermudensis HTCC2503.</title>
        <authorList>
            <person name="Kang D.-M."/>
            <person name="Oh H.-M."/>
            <person name="Cho J.-C."/>
        </authorList>
    </citation>
    <scope>NUCLEOTIDE SEQUENCE [LARGE SCALE GENOMIC DNA]</scope>
    <source>
        <strain evidence="4">ATCC BAA-594 / HTCC2503 / KCTC 12087</strain>
    </source>
</reference>
<dbReference type="NCBIfam" id="TIGR02964">
    <property type="entry name" value="xanthine_xdhC"/>
    <property type="match status" value="1"/>
</dbReference>
<dbReference type="PANTHER" id="PTHR30388:SF6">
    <property type="entry name" value="XANTHINE DEHYDROGENASE SUBUNIT A-RELATED"/>
    <property type="match status" value="1"/>
</dbReference>
<dbReference type="STRING" id="314260.PB2503_11569"/>
<sequence length="347" mass="37462">MSVDWRHAAISALTEGHPVALIRQCSVRGSTPREAGAKMVVTETSTAGTIGGGQLEWQATDQARRLLAQPDLTYRLQDYPLGPILQQCCGGFARLLIERLGREDLNWLSAGDNGSSGAYIKTEWGQNTRSTIPISQAAWPEQAHDRIVLVDKSDRPLTANDPLSHVAAVYEHLSPPPRPVVIFGAGHVGQRLAHIMCQTDRPVAVIDTRAESLSALAALPLKTYLTEMPAAERSRFPLNSDFVVLTHSHELDYMIVLNILSSPATGLCGLIGSRTKNQRFLRRLRQDGVTELRCSDLTCPIGAGVLKGKTPAAIAIDIAAGLLQRDEEAIDSGLSLTAPTTQLIAAE</sequence>
<dbReference type="Pfam" id="PF02625">
    <property type="entry name" value="XdhC_CoxI"/>
    <property type="match status" value="1"/>
</dbReference>
<evidence type="ECO:0000259" key="2">
    <source>
        <dbReference type="Pfam" id="PF13478"/>
    </source>
</evidence>
<accession>E0TCX6</accession>
<dbReference type="InterPro" id="IPR052698">
    <property type="entry name" value="MoCofactor_Util/Proc"/>
</dbReference>
<protein>
    <submittedName>
        <fullName evidence="3">Chaperone XdhC, putative</fullName>
    </submittedName>
</protein>
<dbReference type="Pfam" id="PF13478">
    <property type="entry name" value="XdhC_C"/>
    <property type="match status" value="1"/>
</dbReference>
<keyword evidence="4" id="KW-1185">Reference proteome</keyword>
<dbReference type="Proteomes" id="UP000001302">
    <property type="component" value="Chromosome"/>
</dbReference>
<dbReference type="AlphaFoldDB" id="E0TCX6"/>
<proteinExistence type="predicted"/>
<dbReference type="KEGG" id="pbr:PB2503_11569"/>
<dbReference type="HOGENOM" id="CLU_041115_4_0_5"/>
<dbReference type="PANTHER" id="PTHR30388">
    <property type="entry name" value="ALDEHYDE OXIDOREDUCTASE MOLYBDENUM COFACTOR ASSEMBLY PROTEIN"/>
    <property type="match status" value="1"/>
</dbReference>
<evidence type="ECO:0000313" key="3">
    <source>
        <dbReference type="EMBL" id="ADM10359.1"/>
    </source>
</evidence>
<dbReference type="InterPro" id="IPR027051">
    <property type="entry name" value="XdhC_Rossmann_dom"/>
</dbReference>
<feature type="domain" description="XdhC- CoxI" evidence="1">
    <location>
        <begin position="13"/>
        <end position="69"/>
    </location>
</feature>
<evidence type="ECO:0000259" key="1">
    <source>
        <dbReference type="Pfam" id="PF02625"/>
    </source>
</evidence>
<organism evidence="3 4">
    <name type="scientific">Parvularcula bermudensis (strain ATCC BAA-594 / HTCC2503 / KCTC 12087)</name>
    <dbReference type="NCBI Taxonomy" id="314260"/>
    <lineage>
        <taxon>Bacteria</taxon>
        <taxon>Pseudomonadati</taxon>
        <taxon>Pseudomonadota</taxon>
        <taxon>Alphaproteobacteria</taxon>
        <taxon>Parvularculales</taxon>
        <taxon>Parvularculaceae</taxon>
        <taxon>Parvularcula</taxon>
    </lineage>
</organism>
<reference evidence="3 4" key="2">
    <citation type="journal article" date="2011" name="J. Bacteriol.">
        <title>Complete genome sequence of strain HTCC2503T of Parvularcula bermudensis, the type species of the order "Parvularculales" in the class Alphaproteobacteria.</title>
        <authorList>
            <person name="Oh H.M."/>
            <person name="Kang I."/>
            <person name="Vergin K.L."/>
            <person name="Kang D."/>
            <person name="Rhee K.H."/>
            <person name="Giovannoni S.J."/>
            <person name="Cho J.C."/>
        </authorList>
    </citation>
    <scope>NUCLEOTIDE SEQUENCE [LARGE SCALE GENOMIC DNA]</scope>
    <source>
        <strain evidence="4">ATCC BAA-594 / HTCC2503 / KCTC 12087</strain>
    </source>
</reference>
<dbReference type="OrthoDB" id="61481at2"/>
<evidence type="ECO:0000313" key="4">
    <source>
        <dbReference type="Proteomes" id="UP000001302"/>
    </source>
</evidence>
<dbReference type="eggNOG" id="COG1975">
    <property type="taxonomic scope" value="Bacteria"/>
</dbReference>
<dbReference type="InterPro" id="IPR003777">
    <property type="entry name" value="XdhC_CoxI"/>
</dbReference>